<keyword evidence="3" id="KW-1185">Reference proteome</keyword>
<accession>A0A4Z2EBT5</accession>
<name>A0A4Z2EBT5_9TELE</name>
<evidence type="ECO:0000313" key="2">
    <source>
        <dbReference type="EMBL" id="TNN26030.1"/>
    </source>
</evidence>
<organism evidence="2 3">
    <name type="scientific">Liparis tanakae</name>
    <name type="common">Tanaka's snailfish</name>
    <dbReference type="NCBI Taxonomy" id="230148"/>
    <lineage>
        <taxon>Eukaryota</taxon>
        <taxon>Metazoa</taxon>
        <taxon>Chordata</taxon>
        <taxon>Craniata</taxon>
        <taxon>Vertebrata</taxon>
        <taxon>Euteleostomi</taxon>
        <taxon>Actinopterygii</taxon>
        <taxon>Neopterygii</taxon>
        <taxon>Teleostei</taxon>
        <taxon>Neoteleostei</taxon>
        <taxon>Acanthomorphata</taxon>
        <taxon>Eupercaria</taxon>
        <taxon>Perciformes</taxon>
        <taxon>Cottioidei</taxon>
        <taxon>Cottales</taxon>
        <taxon>Liparidae</taxon>
        <taxon>Liparis</taxon>
    </lineage>
</organism>
<dbReference type="Proteomes" id="UP000314294">
    <property type="component" value="Unassembled WGS sequence"/>
</dbReference>
<evidence type="ECO:0000313" key="3">
    <source>
        <dbReference type="Proteomes" id="UP000314294"/>
    </source>
</evidence>
<comment type="caution">
    <text evidence="2">The sequence shown here is derived from an EMBL/GenBank/DDBJ whole genome shotgun (WGS) entry which is preliminary data.</text>
</comment>
<dbReference type="EMBL" id="SRLO01011137">
    <property type="protein sequence ID" value="TNN26030.1"/>
    <property type="molecule type" value="Genomic_DNA"/>
</dbReference>
<feature type="compositionally biased region" description="Low complexity" evidence="1">
    <location>
        <begin position="90"/>
        <end position="101"/>
    </location>
</feature>
<sequence>MLSPGGPVPEDQAVEPGVLLTHVPDLQRVVLVQPQPLQALVHRPPVFVPAHAAGRHSRATAPGPFGDLRGPPGPFGDPRGPSGTSGALRGPSGPSGSSSHH</sequence>
<feature type="compositionally biased region" description="Low complexity" evidence="1">
    <location>
        <begin position="62"/>
        <end position="82"/>
    </location>
</feature>
<evidence type="ECO:0000256" key="1">
    <source>
        <dbReference type="SAM" id="MobiDB-lite"/>
    </source>
</evidence>
<dbReference type="AlphaFoldDB" id="A0A4Z2EBT5"/>
<protein>
    <submittedName>
        <fullName evidence="2">Uncharacterized protein</fullName>
    </submittedName>
</protein>
<reference evidence="2 3" key="1">
    <citation type="submission" date="2019-03" db="EMBL/GenBank/DDBJ databases">
        <title>First draft genome of Liparis tanakae, snailfish: a comprehensive survey of snailfish specific genes.</title>
        <authorList>
            <person name="Kim W."/>
            <person name="Song I."/>
            <person name="Jeong J.-H."/>
            <person name="Kim D."/>
            <person name="Kim S."/>
            <person name="Ryu S."/>
            <person name="Song J.Y."/>
            <person name="Lee S.K."/>
        </authorList>
    </citation>
    <scope>NUCLEOTIDE SEQUENCE [LARGE SCALE GENOMIC DNA]</scope>
    <source>
        <tissue evidence="2">Muscle</tissue>
    </source>
</reference>
<gene>
    <name evidence="2" type="ORF">EYF80_063834</name>
</gene>
<feature type="region of interest" description="Disordered" evidence="1">
    <location>
        <begin position="51"/>
        <end position="101"/>
    </location>
</feature>
<proteinExistence type="predicted"/>